<protein>
    <submittedName>
        <fullName evidence="2">Nucleoside triphosphate pyrophosphohydrolase MazG</fullName>
    </submittedName>
</protein>
<dbReference type="GO" id="GO:0006203">
    <property type="term" value="P:dGTP catabolic process"/>
    <property type="evidence" value="ECO:0007669"/>
    <property type="project" value="TreeGrafter"/>
</dbReference>
<dbReference type="NCBIfam" id="NF007113">
    <property type="entry name" value="PRK09562.1"/>
    <property type="match status" value="1"/>
</dbReference>
<feature type="domain" description="NTP pyrophosphohydrolase MazG-like" evidence="1">
    <location>
        <begin position="87"/>
        <end position="161"/>
    </location>
</feature>
<dbReference type="HOGENOM" id="CLU_038356_0_1_0"/>
<dbReference type="PANTHER" id="PTHR30522:SF0">
    <property type="entry name" value="NUCLEOSIDE TRIPHOSPHATE PYROPHOSPHOHYDROLASE"/>
    <property type="match status" value="1"/>
</dbReference>
<dbReference type="GO" id="GO:0046076">
    <property type="term" value="P:dTTP catabolic process"/>
    <property type="evidence" value="ECO:0007669"/>
    <property type="project" value="TreeGrafter"/>
</dbReference>
<dbReference type="Pfam" id="PF03819">
    <property type="entry name" value="MazG"/>
    <property type="match status" value="2"/>
</dbReference>
<dbReference type="GO" id="GO:0046061">
    <property type="term" value="P:dATP catabolic process"/>
    <property type="evidence" value="ECO:0007669"/>
    <property type="project" value="TreeGrafter"/>
</dbReference>
<dbReference type="RefSeq" id="WP_025228800.1">
    <property type="nucleotide sequence ID" value="NZ_CP007139.1"/>
</dbReference>
<evidence type="ECO:0000259" key="1">
    <source>
        <dbReference type="Pfam" id="PF03819"/>
    </source>
</evidence>
<dbReference type="eggNOG" id="COG3956">
    <property type="taxonomic scope" value="Bacteria"/>
</dbReference>
<dbReference type="PANTHER" id="PTHR30522">
    <property type="entry name" value="NUCLEOSIDE TRIPHOSPHATE PYROPHOSPHOHYDROLASE"/>
    <property type="match status" value="1"/>
</dbReference>
<feature type="domain" description="NTP pyrophosphohydrolase MazG-like" evidence="1">
    <location>
        <begin position="223"/>
        <end position="284"/>
    </location>
</feature>
<dbReference type="GO" id="GO:0046081">
    <property type="term" value="P:dUTP catabolic process"/>
    <property type="evidence" value="ECO:0007669"/>
    <property type="project" value="TreeGrafter"/>
</dbReference>
<keyword evidence="3" id="KW-1185">Reference proteome</keyword>
<dbReference type="GO" id="GO:0006950">
    <property type="term" value="P:response to stress"/>
    <property type="evidence" value="ECO:0007669"/>
    <property type="project" value="UniProtKB-ARBA"/>
</dbReference>
<dbReference type="GO" id="GO:0046052">
    <property type="term" value="P:UTP catabolic process"/>
    <property type="evidence" value="ECO:0007669"/>
    <property type="project" value="TreeGrafter"/>
</dbReference>
<sequence length="315" mass="35454">MAAIVRLEPGPLTDDLIRRLQGSAVFLSESEVSVEAKLREAGIEATIAGDSVPDDAVLILPRRPLEELTYVVDRLLGPGGCPWDQEQTHESLKKHLVEETYEVLDAIDEGDASKLREELGDLLLQPFMHAQIRKLRTGEFDIDAVAHEIVEKLVRRHPHVFGDTDVANAEEVLKNWDRIKQGEKGGPPKSILAGVPKAMPALLRAFDVSKRAARAGFEWPNMESVFDKLREEENELREEIGSGDLERIESEVGDLLFTAVNIARWAKVEPEEALRKMLDRFTRRFMAMEKAAAKPLREMSAQEWDDLWESAKSAE</sequence>
<dbReference type="InterPro" id="IPR004518">
    <property type="entry name" value="MazG-like_dom"/>
</dbReference>
<proteinExistence type="predicted"/>
<dbReference type="CDD" id="cd11529">
    <property type="entry name" value="NTP-PPase_MazG_Cterm"/>
    <property type="match status" value="1"/>
</dbReference>
<dbReference type="CDD" id="cd11528">
    <property type="entry name" value="NTP-PPase_MazG_Nterm"/>
    <property type="match status" value="1"/>
</dbReference>
<accession>A0A068NV11</accession>
<keyword evidence="2" id="KW-0378">Hydrolase</keyword>
<dbReference type="InterPro" id="IPR048015">
    <property type="entry name" value="NTP-PPase_MazG-like_N"/>
</dbReference>
<name>A0A068NV11_FIMGI</name>
<reference evidence="2 3" key="1">
    <citation type="journal article" date="2014" name="PLoS ONE">
        <title>The first complete genome sequence of the class fimbriimonadia in the phylum armatimonadetes.</title>
        <authorList>
            <person name="Hu Z.Y."/>
            <person name="Wang Y.Z."/>
            <person name="Im W.T."/>
            <person name="Wang S.Y."/>
            <person name="Zhao G.P."/>
            <person name="Zheng H.J."/>
            <person name="Quan Z.X."/>
        </authorList>
    </citation>
    <scope>NUCLEOTIDE SEQUENCE [LARGE SCALE GENOMIC DNA]</scope>
    <source>
        <strain evidence="2">Gsoil 348</strain>
    </source>
</reference>
<dbReference type="FunFam" id="1.10.287.1080:FF:000001">
    <property type="entry name" value="Nucleoside triphosphate pyrophosphohydrolase"/>
    <property type="match status" value="1"/>
</dbReference>
<evidence type="ECO:0000313" key="3">
    <source>
        <dbReference type="Proteomes" id="UP000027982"/>
    </source>
</evidence>
<dbReference type="InterPro" id="IPR048011">
    <property type="entry name" value="NTP-PPase_MazG-like_C"/>
</dbReference>
<dbReference type="NCBIfam" id="TIGR00444">
    <property type="entry name" value="mazG"/>
    <property type="match status" value="1"/>
</dbReference>
<dbReference type="GO" id="GO:0046047">
    <property type="term" value="P:TTP catabolic process"/>
    <property type="evidence" value="ECO:0007669"/>
    <property type="project" value="TreeGrafter"/>
</dbReference>
<dbReference type="InterPro" id="IPR011551">
    <property type="entry name" value="NTP_PyrPHydrolase_MazG"/>
</dbReference>
<organism evidence="2 3">
    <name type="scientific">Fimbriimonas ginsengisoli Gsoil 348</name>
    <dbReference type="NCBI Taxonomy" id="661478"/>
    <lineage>
        <taxon>Bacteria</taxon>
        <taxon>Bacillati</taxon>
        <taxon>Armatimonadota</taxon>
        <taxon>Fimbriimonadia</taxon>
        <taxon>Fimbriimonadales</taxon>
        <taxon>Fimbriimonadaceae</taxon>
        <taxon>Fimbriimonas</taxon>
    </lineage>
</organism>
<gene>
    <name evidence="2" type="ORF">OP10G_3923</name>
</gene>
<dbReference type="STRING" id="661478.OP10G_3923"/>
<dbReference type="KEGG" id="fgi:OP10G_3923"/>
<dbReference type="AlphaFoldDB" id="A0A068NV11"/>
<dbReference type="SUPFAM" id="SSF101386">
    <property type="entry name" value="all-alpha NTP pyrophosphatases"/>
    <property type="match status" value="2"/>
</dbReference>
<evidence type="ECO:0000313" key="2">
    <source>
        <dbReference type="EMBL" id="AIE87291.1"/>
    </source>
</evidence>
<dbReference type="Gene3D" id="1.10.287.1080">
    <property type="entry name" value="MazG-like"/>
    <property type="match status" value="2"/>
</dbReference>
<dbReference type="EMBL" id="CP007139">
    <property type="protein sequence ID" value="AIE87291.1"/>
    <property type="molecule type" value="Genomic_DNA"/>
</dbReference>
<dbReference type="GO" id="GO:0047429">
    <property type="term" value="F:nucleoside triphosphate diphosphatase activity"/>
    <property type="evidence" value="ECO:0007669"/>
    <property type="project" value="InterPro"/>
</dbReference>
<dbReference type="Proteomes" id="UP000027982">
    <property type="component" value="Chromosome"/>
</dbReference>